<name>A0A9Q3FSD4_9BASI</name>
<evidence type="ECO:0000313" key="2">
    <source>
        <dbReference type="Proteomes" id="UP000765509"/>
    </source>
</evidence>
<dbReference type="Proteomes" id="UP000765509">
    <property type="component" value="Unassembled WGS sequence"/>
</dbReference>
<reference evidence="1" key="1">
    <citation type="submission" date="2021-03" db="EMBL/GenBank/DDBJ databases">
        <title>Draft genome sequence of rust myrtle Austropuccinia psidii MF-1, a brazilian biotype.</title>
        <authorList>
            <person name="Quecine M.C."/>
            <person name="Pachon D.M.R."/>
            <person name="Bonatelli M.L."/>
            <person name="Correr F.H."/>
            <person name="Franceschini L.M."/>
            <person name="Leite T.F."/>
            <person name="Margarido G.R.A."/>
            <person name="Almeida C.A."/>
            <person name="Ferrarezi J.A."/>
            <person name="Labate C.A."/>
        </authorList>
    </citation>
    <scope>NUCLEOTIDE SEQUENCE</scope>
    <source>
        <strain evidence="1">MF-1</strain>
    </source>
</reference>
<dbReference type="EMBL" id="AVOT02050364">
    <property type="protein sequence ID" value="MBW0545446.1"/>
    <property type="molecule type" value="Genomic_DNA"/>
</dbReference>
<protein>
    <submittedName>
        <fullName evidence="1">Uncharacterized protein</fullName>
    </submittedName>
</protein>
<gene>
    <name evidence="1" type="ORF">O181_085161</name>
</gene>
<organism evidence="1 2">
    <name type="scientific">Austropuccinia psidii MF-1</name>
    <dbReference type="NCBI Taxonomy" id="1389203"/>
    <lineage>
        <taxon>Eukaryota</taxon>
        <taxon>Fungi</taxon>
        <taxon>Dikarya</taxon>
        <taxon>Basidiomycota</taxon>
        <taxon>Pucciniomycotina</taxon>
        <taxon>Pucciniomycetes</taxon>
        <taxon>Pucciniales</taxon>
        <taxon>Sphaerophragmiaceae</taxon>
        <taxon>Austropuccinia</taxon>
    </lineage>
</organism>
<proteinExistence type="predicted"/>
<accession>A0A9Q3FSD4</accession>
<evidence type="ECO:0000313" key="1">
    <source>
        <dbReference type="EMBL" id="MBW0545446.1"/>
    </source>
</evidence>
<dbReference type="AlphaFoldDB" id="A0A9Q3FSD4"/>
<sequence length="67" mass="7602">MSRTPQNIVEVEASPGPVKKIMKARKLRLNGKAQSHHLVRFKNQTADKDQWLAEDAIPDVDIHLKDS</sequence>
<keyword evidence="2" id="KW-1185">Reference proteome</keyword>
<comment type="caution">
    <text evidence="1">The sequence shown here is derived from an EMBL/GenBank/DDBJ whole genome shotgun (WGS) entry which is preliminary data.</text>
</comment>